<feature type="region of interest" description="Disordered" evidence="1">
    <location>
        <begin position="25"/>
        <end position="72"/>
    </location>
</feature>
<reference evidence="3" key="1">
    <citation type="submission" date="2016-10" db="EMBL/GenBank/DDBJ databases">
        <authorList>
            <person name="Varghese N."/>
            <person name="Submissions S."/>
        </authorList>
    </citation>
    <scope>NUCLEOTIDE SEQUENCE [LARGE SCALE GENOMIC DNA]</scope>
    <source>
        <strain evidence="3">CGMCC 4.3568</strain>
    </source>
</reference>
<dbReference type="AlphaFoldDB" id="A0A1I1AQC3"/>
<organism evidence="2 3">
    <name type="scientific">Amycolatopsis marina</name>
    <dbReference type="NCBI Taxonomy" id="490629"/>
    <lineage>
        <taxon>Bacteria</taxon>
        <taxon>Bacillati</taxon>
        <taxon>Actinomycetota</taxon>
        <taxon>Actinomycetes</taxon>
        <taxon>Pseudonocardiales</taxon>
        <taxon>Pseudonocardiaceae</taxon>
        <taxon>Amycolatopsis</taxon>
    </lineage>
</organism>
<protein>
    <submittedName>
        <fullName evidence="2">Uncharacterized protein</fullName>
    </submittedName>
</protein>
<name>A0A1I1AQC3_9PSEU</name>
<dbReference type="OrthoDB" id="3816430at2"/>
<evidence type="ECO:0000256" key="1">
    <source>
        <dbReference type="SAM" id="MobiDB-lite"/>
    </source>
</evidence>
<evidence type="ECO:0000313" key="2">
    <source>
        <dbReference type="EMBL" id="SFB40224.1"/>
    </source>
</evidence>
<gene>
    <name evidence="2" type="ORF">SAMN05216266_11057</name>
</gene>
<sequence>MSYFTPGPQRRDLFDDLRRKQAEETSVVARARQEAERLDARPAKPPEKPVAGVVGDRRVRPEEMTSPAGPPALDHLLEHEETRAAARAVGDTRLAGRALREVVGDLDNLLTNAEAQLRLSARGRSRQTVKEAMPQLVAMSSLAALPLDEVADILDLPSENVDTVVASLVRHGGLSPGERHAALKGVEQLRTQLWQAEAAQDHGLLDRLLRFIVKIAVLVGVAVGAAPVAALAVGEPVIKEVVKAGIVALVAMTLQRTADAVRDRRPDPYVAARAEHAALLEELAAARCLDDQPAYEGEHTVVGIRLAVRCGTARIASITIDWKEKQQYWAVLDEITDAVGQHAPPALARLQRTLRALTPPSRRQD</sequence>
<dbReference type="RefSeq" id="WP_091674342.1">
    <property type="nucleotide sequence ID" value="NZ_FOKG01000010.1"/>
</dbReference>
<dbReference type="Proteomes" id="UP000243799">
    <property type="component" value="Unassembled WGS sequence"/>
</dbReference>
<accession>A0A1I1AQC3</accession>
<proteinExistence type="predicted"/>
<keyword evidence="3" id="KW-1185">Reference proteome</keyword>
<feature type="compositionally biased region" description="Basic and acidic residues" evidence="1">
    <location>
        <begin position="31"/>
        <end position="47"/>
    </location>
</feature>
<evidence type="ECO:0000313" key="3">
    <source>
        <dbReference type="Proteomes" id="UP000243799"/>
    </source>
</evidence>
<dbReference type="EMBL" id="FOKG01000010">
    <property type="protein sequence ID" value="SFB40224.1"/>
    <property type="molecule type" value="Genomic_DNA"/>
</dbReference>
<dbReference type="STRING" id="490629.SAMN05216266_11057"/>